<dbReference type="InterPro" id="IPR000073">
    <property type="entry name" value="AB_hydrolase_1"/>
</dbReference>
<accession>A0ABT7JFG3</accession>
<organism evidence="4 5">
    <name type="scientific">Deinococcus rhizophilus</name>
    <dbReference type="NCBI Taxonomy" id="3049544"/>
    <lineage>
        <taxon>Bacteria</taxon>
        <taxon>Thermotogati</taxon>
        <taxon>Deinococcota</taxon>
        <taxon>Deinococci</taxon>
        <taxon>Deinococcales</taxon>
        <taxon>Deinococcaceae</taxon>
        <taxon>Deinococcus</taxon>
    </lineage>
</organism>
<dbReference type="InterPro" id="IPR029058">
    <property type="entry name" value="AB_hydrolase_fold"/>
</dbReference>
<evidence type="ECO:0000313" key="4">
    <source>
        <dbReference type="EMBL" id="MDL2343797.1"/>
    </source>
</evidence>
<keyword evidence="5" id="KW-1185">Reference proteome</keyword>
<evidence type="ECO:0000259" key="3">
    <source>
        <dbReference type="Pfam" id="PF00561"/>
    </source>
</evidence>
<dbReference type="InterPro" id="IPR002471">
    <property type="entry name" value="Pept_S9_AS"/>
</dbReference>
<dbReference type="PROSITE" id="PS00708">
    <property type="entry name" value="PRO_ENDOPEP_SER"/>
    <property type="match status" value="1"/>
</dbReference>
<name>A0ABT7JFG3_9DEIO</name>
<dbReference type="InterPro" id="IPR050261">
    <property type="entry name" value="FrsA_esterase"/>
</dbReference>
<dbReference type="PANTHER" id="PTHR22946:SF9">
    <property type="entry name" value="POLYKETIDE TRANSFERASE AF380"/>
    <property type="match status" value="1"/>
</dbReference>
<evidence type="ECO:0000256" key="2">
    <source>
        <dbReference type="ARBA" id="ARBA00038115"/>
    </source>
</evidence>
<dbReference type="Proteomes" id="UP001302059">
    <property type="component" value="Unassembled WGS sequence"/>
</dbReference>
<sequence length="261" mass="28347">MEQFAAFVVGGQRVYGMLHVPEERGPEERGPGEHRLGGGRPAQGWPSVVMLHGFTGNRAGDHRLLPLFSRYLAARGVASLRFDFRGSGESEGDFSEMTVAREVEDAEAAFGYLRGLPMLDPDRVMLLGFSMGGLVAALAAERVRPHRLALWAPALPELWLGFLRGGYAPPVIRDYGGWPLGREFLLEMPRVKPLEAAARWGGVARVFHGDADTVCPPAYGVRYAQALGGDAVAIPGANHTFDSLEAVEMLYRETGRFLTGG</sequence>
<dbReference type="Pfam" id="PF00561">
    <property type="entry name" value="Abhydrolase_1"/>
    <property type="match status" value="1"/>
</dbReference>
<protein>
    <submittedName>
        <fullName evidence="4">Alpha/beta fold hydrolase</fullName>
    </submittedName>
</protein>
<dbReference type="SUPFAM" id="SSF53474">
    <property type="entry name" value="alpha/beta-Hydrolases"/>
    <property type="match status" value="1"/>
</dbReference>
<keyword evidence="1 4" id="KW-0378">Hydrolase</keyword>
<comment type="caution">
    <text evidence="4">The sequence shown here is derived from an EMBL/GenBank/DDBJ whole genome shotgun (WGS) entry which is preliminary data.</text>
</comment>
<gene>
    <name evidence="4" type="ORF">QOL99_06505</name>
</gene>
<dbReference type="RefSeq" id="WP_285522397.1">
    <property type="nucleotide sequence ID" value="NZ_JASNGB010000040.1"/>
</dbReference>
<dbReference type="PANTHER" id="PTHR22946">
    <property type="entry name" value="DIENELACTONE HYDROLASE DOMAIN-CONTAINING PROTEIN-RELATED"/>
    <property type="match status" value="1"/>
</dbReference>
<feature type="domain" description="AB hydrolase-1" evidence="3">
    <location>
        <begin position="46"/>
        <end position="147"/>
    </location>
</feature>
<reference evidence="4 5" key="1">
    <citation type="submission" date="2023-05" db="EMBL/GenBank/DDBJ databases">
        <authorList>
            <person name="Gao F."/>
        </authorList>
    </citation>
    <scope>NUCLEOTIDE SEQUENCE [LARGE SCALE GENOMIC DNA]</scope>
    <source>
        <strain evidence="4 5">MIMF12</strain>
    </source>
</reference>
<evidence type="ECO:0000256" key="1">
    <source>
        <dbReference type="ARBA" id="ARBA00022801"/>
    </source>
</evidence>
<comment type="similarity">
    <text evidence="2">Belongs to the AB hydrolase superfamily. FUS2 hydrolase family.</text>
</comment>
<dbReference type="EMBL" id="JASNGB010000040">
    <property type="protein sequence ID" value="MDL2343797.1"/>
    <property type="molecule type" value="Genomic_DNA"/>
</dbReference>
<evidence type="ECO:0000313" key="5">
    <source>
        <dbReference type="Proteomes" id="UP001302059"/>
    </source>
</evidence>
<dbReference type="Gene3D" id="3.40.50.1820">
    <property type="entry name" value="alpha/beta hydrolase"/>
    <property type="match status" value="1"/>
</dbReference>
<dbReference type="GO" id="GO:0016787">
    <property type="term" value="F:hydrolase activity"/>
    <property type="evidence" value="ECO:0007669"/>
    <property type="project" value="UniProtKB-KW"/>
</dbReference>
<proteinExistence type="inferred from homology"/>